<name>A0A7E4W0S9_PANRE</name>
<reference evidence="2" key="1">
    <citation type="journal article" date="2013" name="Genetics">
        <title>The draft genome and transcriptome of Panagrellus redivivus are shaped by the harsh demands of a free-living lifestyle.</title>
        <authorList>
            <person name="Srinivasan J."/>
            <person name="Dillman A.R."/>
            <person name="Macchietto M.G."/>
            <person name="Heikkinen L."/>
            <person name="Lakso M."/>
            <person name="Fracchia K.M."/>
            <person name="Antoshechkin I."/>
            <person name="Mortazavi A."/>
            <person name="Wong G."/>
            <person name="Sternberg P.W."/>
        </authorList>
    </citation>
    <scope>NUCLEOTIDE SEQUENCE [LARGE SCALE GENOMIC DNA]</scope>
    <source>
        <strain evidence="2">MT8872</strain>
    </source>
</reference>
<evidence type="ECO:0000313" key="2">
    <source>
        <dbReference type="Proteomes" id="UP000492821"/>
    </source>
</evidence>
<evidence type="ECO:0000313" key="3">
    <source>
        <dbReference type="WBParaSite" id="Pan_g5532.t1"/>
    </source>
</evidence>
<keyword evidence="2" id="KW-1185">Reference proteome</keyword>
<dbReference type="AlphaFoldDB" id="A0A7E4W0S9"/>
<organism evidence="2 3">
    <name type="scientific">Panagrellus redivivus</name>
    <name type="common">Microworm</name>
    <dbReference type="NCBI Taxonomy" id="6233"/>
    <lineage>
        <taxon>Eukaryota</taxon>
        <taxon>Metazoa</taxon>
        <taxon>Ecdysozoa</taxon>
        <taxon>Nematoda</taxon>
        <taxon>Chromadorea</taxon>
        <taxon>Rhabditida</taxon>
        <taxon>Tylenchina</taxon>
        <taxon>Panagrolaimomorpha</taxon>
        <taxon>Panagrolaimoidea</taxon>
        <taxon>Panagrolaimidae</taxon>
        <taxon>Panagrellus</taxon>
    </lineage>
</organism>
<proteinExistence type="predicted"/>
<accession>A0A7E4W0S9</accession>
<dbReference type="Proteomes" id="UP000492821">
    <property type="component" value="Unassembled WGS sequence"/>
</dbReference>
<sequence>MITHLTLLLAFSLVVSSQLSSPNETLSFLDDQADSLDNLSYAMPLCPYGGNATVRCNILANDPCFCVNLIPSAPVEPESAEPKHLCNDDYFNYTHIVEIGFNLTITDDTPNWHEGYMNYKDVEANLLILFNENLLDKSLKRHNYHDIYRDLRIMRLWCDNRNSFMSVFIGFKATANTTSDDKNVTLTDLGYDLNSIENTTMLDILYLKSTRKDDLPYNMTLLDI</sequence>
<feature type="chain" id="PRO_5028842275" evidence="1">
    <location>
        <begin position="18"/>
        <end position="224"/>
    </location>
</feature>
<feature type="signal peptide" evidence="1">
    <location>
        <begin position="1"/>
        <end position="17"/>
    </location>
</feature>
<reference evidence="3" key="2">
    <citation type="submission" date="2020-10" db="UniProtKB">
        <authorList>
            <consortium name="WormBaseParasite"/>
        </authorList>
    </citation>
    <scope>IDENTIFICATION</scope>
</reference>
<protein>
    <submittedName>
        <fullName evidence="3">CC chemokine binding protein</fullName>
    </submittedName>
</protein>
<dbReference type="WBParaSite" id="Pan_g5532.t1">
    <property type="protein sequence ID" value="Pan_g5532.t1"/>
    <property type="gene ID" value="Pan_g5532"/>
</dbReference>
<keyword evidence="1" id="KW-0732">Signal</keyword>
<evidence type="ECO:0000256" key="1">
    <source>
        <dbReference type="SAM" id="SignalP"/>
    </source>
</evidence>